<dbReference type="InterPro" id="IPR007167">
    <property type="entry name" value="Fe-transptr_FeoA-like"/>
</dbReference>
<protein>
    <submittedName>
        <fullName evidence="3">Ferrous iron transport protein A</fullName>
    </submittedName>
</protein>
<dbReference type="SMART" id="SM00899">
    <property type="entry name" value="FeoA"/>
    <property type="match status" value="1"/>
</dbReference>
<evidence type="ECO:0000256" key="1">
    <source>
        <dbReference type="ARBA" id="ARBA00023004"/>
    </source>
</evidence>
<keyword evidence="1" id="KW-0408">Iron</keyword>
<evidence type="ECO:0000313" key="3">
    <source>
        <dbReference type="EMBL" id="MBU9727443.1"/>
    </source>
</evidence>
<accession>A0ABS6KA88</accession>
<organism evidence="3 4">
    <name type="scientific">Diplocloster modestus</name>
    <dbReference type="NCBI Taxonomy" id="2850322"/>
    <lineage>
        <taxon>Bacteria</taxon>
        <taxon>Bacillati</taxon>
        <taxon>Bacillota</taxon>
        <taxon>Clostridia</taxon>
        <taxon>Lachnospirales</taxon>
        <taxon>Lachnospiraceae</taxon>
        <taxon>Diplocloster</taxon>
    </lineage>
</organism>
<gene>
    <name evidence="3" type="ORF">KTH90_15630</name>
</gene>
<evidence type="ECO:0000259" key="2">
    <source>
        <dbReference type="SMART" id="SM00899"/>
    </source>
</evidence>
<comment type="caution">
    <text evidence="3">The sequence shown here is derived from an EMBL/GenBank/DDBJ whole genome shotgun (WGS) entry which is preliminary data.</text>
</comment>
<sequence length="81" mass="8648">MARGKSLCDLKEGQSAIVAGIINKGAMRRRLFDLGVVAGTKILCRQKSPSGDPAAYEIRGAVIALRTEDSSGILVWECAKE</sequence>
<keyword evidence="4" id="KW-1185">Reference proteome</keyword>
<proteinExistence type="predicted"/>
<feature type="domain" description="Ferrous iron transporter FeoA-like" evidence="2">
    <location>
        <begin position="5"/>
        <end position="77"/>
    </location>
</feature>
<dbReference type="InterPro" id="IPR038157">
    <property type="entry name" value="FeoA_core_dom"/>
</dbReference>
<dbReference type="EMBL" id="JAHQCX010000011">
    <property type="protein sequence ID" value="MBU9727443.1"/>
    <property type="molecule type" value="Genomic_DNA"/>
</dbReference>
<dbReference type="Pfam" id="PF04023">
    <property type="entry name" value="FeoA"/>
    <property type="match status" value="1"/>
</dbReference>
<dbReference type="PANTHER" id="PTHR42954">
    <property type="entry name" value="FE(2+) TRANSPORT PROTEIN A"/>
    <property type="match status" value="1"/>
</dbReference>
<dbReference type="SUPFAM" id="SSF50037">
    <property type="entry name" value="C-terminal domain of transcriptional repressors"/>
    <property type="match status" value="1"/>
</dbReference>
<dbReference type="PANTHER" id="PTHR42954:SF2">
    <property type="entry name" value="FE(2+) TRANSPORT PROTEIN A"/>
    <property type="match status" value="1"/>
</dbReference>
<dbReference type="InterPro" id="IPR008988">
    <property type="entry name" value="Transcriptional_repressor_C"/>
</dbReference>
<dbReference type="Gene3D" id="2.30.30.90">
    <property type="match status" value="1"/>
</dbReference>
<dbReference type="RefSeq" id="WP_158352193.1">
    <property type="nucleotide sequence ID" value="NZ_JAHQCX010000011.1"/>
</dbReference>
<reference evidence="3 4" key="1">
    <citation type="submission" date="2021-06" db="EMBL/GenBank/DDBJ databases">
        <title>Description of novel taxa of the family Lachnospiraceae.</title>
        <authorList>
            <person name="Chaplin A.V."/>
            <person name="Sokolova S.R."/>
            <person name="Pikina A.P."/>
            <person name="Korzhanova M."/>
            <person name="Belova V."/>
            <person name="Korostin D."/>
            <person name="Efimov B.A."/>
        </authorList>
    </citation>
    <scope>NUCLEOTIDE SEQUENCE [LARGE SCALE GENOMIC DNA]</scope>
    <source>
        <strain evidence="3 4">ASD4241</strain>
    </source>
</reference>
<evidence type="ECO:0000313" key="4">
    <source>
        <dbReference type="Proteomes" id="UP001314681"/>
    </source>
</evidence>
<dbReference type="Proteomes" id="UP001314681">
    <property type="component" value="Unassembled WGS sequence"/>
</dbReference>
<name>A0ABS6KA88_9FIRM</name>
<dbReference type="InterPro" id="IPR052713">
    <property type="entry name" value="FeoA"/>
</dbReference>